<proteinExistence type="predicted"/>
<dbReference type="EMBL" id="BLXT01004727">
    <property type="protein sequence ID" value="GFO17027.1"/>
    <property type="molecule type" value="Genomic_DNA"/>
</dbReference>
<organism evidence="1 2">
    <name type="scientific">Plakobranchus ocellatus</name>
    <dbReference type="NCBI Taxonomy" id="259542"/>
    <lineage>
        <taxon>Eukaryota</taxon>
        <taxon>Metazoa</taxon>
        <taxon>Spiralia</taxon>
        <taxon>Lophotrochozoa</taxon>
        <taxon>Mollusca</taxon>
        <taxon>Gastropoda</taxon>
        <taxon>Heterobranchia</taxon>
        <taxon>Euthyneura</taxon>
        <taxon>Panpulmonata</taxon>
        <taxon>Sacoglossa</taxon>
        <taxon>Placobranchoidea</taxon>
        <taxon>Plakobranchidae</taxon>
        <taxon>Plakobranchus</taxon>
    </lineage>
</organism>
<gene>
    <name evidence="1" type="ORF">PoB_004353200</name>
</gene>
<comment type="caution">
    <text evidence="1">The sequence shown here is derived from an EMBL/GenBank/DDBJ whole genome shotgun (WGS) entry which is preliminary data.</text>
</comment>
<name>A0AAV4BDJ6_9GAST</name>
<evidence type="ECO:0000313" key="1">
    <source>
        <dbReference type="EMBL" id="GFO17027.1"/>
    </source>
</evidence>
<keyword evidence="2" id="KW-1185">Reference proteome</keyword>
<dbReference type="AlphaFoldDB" id="A0AAV4BDJ6"/>
<reference evidence="1 2" key="1">
    <citation type="journal article" date="2021" name="Elife">
        <title>Chloroplast acquisition without the gene transfer in kleptoplastic sea slugs, Plakobranchus ocellatus.</title>
        <authorList>
            <person name="Maeda T."/>
            <person name="Takahashi S."/>
            <person name="Yoshida T."/>
            <person name="Shimamura S."/>
            <person name="Takaki Y."/>
            <person name="Nagai Y."/>
            <person name="Toyoda A."/>
            <person name="Suzuki Y."/>
            <person name="Arimoto A."/>
            <person name="Ishii H."/>
            <person name="Satoh N."/>
            <person name="Nishiyama T."/>
            <person name="Hasebe M."/>
            <person name="Maruyama T."/>
            <person name="Minagawa J."/>
            <person name="Obokata J."/>
            <person name="Shigenobu S."/>
        </authorList>
    </citation>
    <scope>NUCLEOTIDE SEQUENCE [LARGE SCALE GENOMIC DNA]</scope>
</reference>
<sequence>MVCIKEGSGLYFGYGQYGTMSSWAFRQGRHWRDVNLQQKGSGRSQGGFAIHCATNIPSTKVNIRIILSYVINEVLDDEEKCMAYITVKTLTFATLQQKGFST</sequence>
<protein>
    <submittedName>
        <fullName evidence="1">Uncharacterized protein</fullName>
    </submittedName>
</protein>
<evidence type="ECO:0000313" key="2">
    <source>
        <dbReference type="Proteomes" id="UP000735302"/>
    </source>
</evidence>
<dbReference type="Proteomes" id="UP000735302">
    <property type="component" value="Unassembled WGS sequence"/>
</dbReference>
<accession>A0AAV4BDJ6</accession>